<protein>
    <submittedName>
        <fullName evidence="1">Uncharacterized protein</fullName>
    </submittedName>
</protein>
<dbReference type="EMBL" id="ACDX02000049">
    <property type="protein sequence ID" value="EFC86904.1"/>
    <property type="molecule type" value="Genomic_DNA"/>
</dbReference>
<name>D3A189_NEIM2</name>
<dbReference type="AlphaFoldDB" id="D3A189"/>
<evidence type="ECO:0000313" key="1">
    <source>
        <dbReference type="EMBL" id="EFC86904.1"/>
    </source>
</evidence>
<dbReference type="Proteomes" id="UP000003344">
    <property type="component" value="Unassembled WGS sequence"/>
</dbReference>
<proteinExistence type="predicted"/>
<reference evidence="1 2" key="1">
    <citation type="submission" date="2009-10" db="EMBL/GenBank/DDBJ databases">
        <authorList>
            <person name="Weinstock G."/>
            <person name="Sodergren E."/>
            <person name="Clifton S."/>
            <person name="Fulton L."/>
            <person name="Fulton B."/>
            <person name="Courtney L."/>
            <person name="Fronick C."/>
            <person name="Harrison M."/>
            <person name="Strong C."/>
            <person name="Farmer C."/>
            <person name="Delahaunty K."/>
            <person name="Markovic C."/>
            <person name="Hall O."/>
            <person name="Minx P."/>
            <person name="Tomlinson C."/>
            <person name="Mitreva M."/>
            <person name="Nelson J."/>
            <person name="Hou S."/>
            <person name="Wollam A."/>
            <person name="Pepin K.H."/>
            <person name="Johnson M."/>
            <person name="Bhonagiri V."/>
            <person name="Nash W.E."/>
            <person name="Warren W."/>
            <person name="Chinwalla A."/>
            <person name="Mardis E.R."/>
            <person name="Wilson R.K."/>
        </authorList>
    </citation>
    <scope>NUCLEOTIDE SEQUENCE [LARGE SCALE GENOMIC DNA]</scope>
    <source>
        <strain evidence="2">ATCC 25996 / DSM 4631 / NCTC 10774 / M26</strain>
    </source>
</reference>
<accession>D3A189</accession>
<evidence type="ECO:0000313" key="2">
    <source>
        <dbReference type="Proteomes" id="UP000003344"/>
    </source>
</evidence>
<gene>
    <name evidence="1" type="ORF">NEIMUCOT_06683</name>
</gene>
<organism evidence="1 2">
    <name type="scientific">Neisseria mucosa (strain ATCC 25996 / DSM 4631 / NCTC 10774 / M26)</name>
    <dbReference type="NCBI Taxonomy" id="546266"/>
    <lineage>
        <taxon>Bacteria</taxon>
        <taxon>Pseudomonadati</taxon>
        <taxon>Pseudomonadota</taxon>
        <taxon>Betaproteobacteria</taxon>
        <taxon>Neisseriales</taxon>
        <taxon>Neisseriaceae</taxon>
        <taxon>Neisseria</taxon>
    </lineage>
</organism>
<comment type="caution">
    <text evidence="1">The sequence shown here is derived from an EMBL/GenBank/DDBJ whole genome shotgun (WGS) entry which is preliminary data.</text>
</comment>
<sequence length="52" mass="5580">MAFVNDDNRTRPAAFGRLCVETDSLGFDFAALSQPPSGGCVLKPLKVVSRKP</sequence>